<dbReference type="Proteomes" id="UP000007882">
    <property type="component" value="Chromosome"/>
</dbReference>
<dbReference type="RefSeq" id="WP_014440363.1">
    <property type="nucleotide sequence ID" value="NC_017093.1"/>
</dbReference>
<evidence type="ECO:0000256" key="1">
    <source>
        <dbReference type="SAM" id="MobiDB-lite"/>
    </source>
</evidence>
<evidence type="ECO:0000313" key="4">
    <source>
        <dbReference type="Proteomes" id="UP000007882"/>
    </source>
</evidence>
<organism evidence="3 4">
    <name type="scientific">Actinoplanes missouriensis (strain ATCC 14538 / DSM 43046 / CBS 188.64 / JCM 3121 / NBRC 102363 / NCIMB 12654 / NRRL B-3342 / UNCC 431)</name>
    <dbReference type="NCBI Taxonomy" id="512565"/>
    <lineage>
        <taxon>Bacteria</taxon>
        <taxon>Bacillati</taxon>
        <taxon>Actinomycetota</taxon>
        <taxon>Actinomycetes</taxon>
        <taxon>Micromonosporales</taxon>
        <taxon>Micromonosporaceae</taxon>
        <taxon>Actinoplanes</taxon>
    </lineage>
</organism>
<dbReference type="eggNOG" id="ENOG502ZIFX">
    <property type="taxonomic scope" value="Bacteria"/>
</dbReference>
<dbReference type="EMBL" id="AP012319">
    <property type="protein sequence ID" value="BAL85463.1"/>
    <property type="molecule type" value="Genomic_DNA"/>
</dbReference>
<evidence type="ECO:0000313" key="3">
    <source>
        <dbReference type="EMBL" id="BAL85463.1"/>
    </source>
</evidence>
<dbReference type="Pfam" id="PF24201">
    <property type="entry name" value="DUF7426"/>
    <property type="match status" value="1"/>
</dbReference>
<feature type="compositionally biased region" description="Low complexity" evidence="1">
    <location>
        <begin position="148"/>
        <end position="174"/>
    </location>
</feature>
<accession>I0GXH6</accession>
<feature type="domain" description="DUF7426" evidence="2">
    <location>
        <begin position="7"/>
        <end position="157"/>
    </location>
</feature>
<dbReference type="AlphaFoldDB" id="I0GXH6"/>
<dbReference type="HOGENOM" id="CLU_1473608_0_0_11"/>
<protein>
    <recommendedName>
        <fullName evidence="2">DUF7426 domain-containing protein</fullName>
    </recommendedName>
</protein>
<feature type="region of interest" description="Disordered" evidence="1">
    <location>
        <begin position="126"/>
        <end position="192"/>
    </location>
</feature>
<proteinExistence type="predicted"/>
<dbReference type="InterPro" id="IPR055849">
    <property type="entry name" value="DUF7426"/>
</dbReference>
<gene>
    <name evidence="3" type="ordered locus">AMIS_2430</name>
</gene>
<evidence type="ECO:0000259" key="2">
    <source>
        <dbReference type="Pfam" id="PF24201"/>
    </source>
</evidence>
<name>I0GXH6_ACTM4</name>
<dbReference type="STRING" id="512565.AMIS_2430"/>
<dbReference type="KEGG" id="ams:AMIS_2430"/>
<sequence>MAKLSGLREYFNPELTLAVPDRHGVEREYVIPPASAELGLWCQMLAEVTGRLRTATAPEELQEVFDSIENELPQLGKGIRTLEQRTLSTAYDLMVADGVLHEHIKFCGRVAYLWIVRDEDEAERYWKSGGRPGEAPGPANRAERRAAGRTNTAAAAETPKPGSSSTTRSRNGSSRNRRARGGRGQRSSNSGT</sequence>
<keyword evidence="4" id="KW-1185">Reference proteome</keyword>
<reference evidence="3 4" key="1">
    <citation type="submission" date="2012-02" db="EMBL/GenBank/DDBJ databases">
        <title>Complete genome sequence of Actinoplanes missouriensis 431 (= NBRC 102363).</title>
        <authorList>
            <person name="Ohnishi Y."/>
            <person name="Ishikawa J."/>
            <person name="Sekine M."/>
            <person name="Hosoyama A."/>
            <person name="Harada T."/>
            <person name="Narita H."/>
            <person name="Hata T."/>
            <person name="Konno Y."/>
            <person name="Tutikane K."/>
            <person name="Fujita N."/>
            <person name="Horinouchi S."/>
            <person name="Hayakawa M."/>
        </authorList>
    </citation>
    <scope>NUCLEOTIDE SEQUENCE [LARGE SCALE GENOMIC DNA]</scope>
    <source>
        <strain evidence="4">ATCC 14538 / DSM 43046 / CBS 188.64 / JCM 3121 / NBRC 102363 / NCIMB 12654 / NRRL B-3342 / UNCC 431</strain>
    </source>
</reference>